<dbReference type="Proteomes" id="UP000650467">
    <property type="component" value="Unassembled WGS sequence"/>
</dbReference>
<gene>
    <name evidence="1" type="ORF">HXX76_009318</name>
</gene>
<keyword evidence="2" id="KW-1185">Reference proteome</keyword>
<sequence length="135" mass="15432">MYLCNEERREAIHVMEGFSLEDLQTDIQEAGWDASEPTMFRRECDFDRLVLCESKEDAGEDAAVEVPDKDGGSPWCWKCERMVEGGGGLCHSRTDVWYIEELRDEAMGVPLEAMDVARSWLSVQKKAGWHKEEGK</sequence>
<evidence type="ECO:0000313" key="1">
    <source>
        <dbReference type="EMBL" id="KAG2431824.1"/>
    </source>
</evidence>
<reference evidence="1" key="1">
    <citation type="journal article" date="2020" name="bioRxiv">
        <title>Comparative genomics of Chlamydomonas.</title>
        <authorList>
            <person name="Craig R.J."/>
            <person name="Hasan A.R."/>
            <person name="Ness R.W."/>
            <person name="Keightley P.D."/>
        </authorList>
    </citation>
    <scope>NUCLEOTIDE SEQUENCE</scope>
    <source>
        <strain evidence="1">SAG 7.73</strain>
    </source>
</reference>
<protein>
    <submittedName>
        <fullName evidence="1">Uncharacterized protein</fullName>
    </submittedName>
</protein>
<dbReference type="AlphaFoldDB" id="A0A835T0X6"/>
<evidence type="ECO:0000313" key="2">
    <source>
        <dbReference type="Proteomes" id="UP000650467"/>
    </source>
</evidence>
<proteinExistence type="predicted"/>
<organism evidence="1 2">
    <name type="scientific">Chlamydomonas incerta</name>
    <dbReference type="NCBI Taxonomy" id="51695"/>
    <lineage>
        <taxon>Eukaryota</taxon>
        <taxon>Viridiplantae</taxon>
        <taxon>Chlorophyta</taxon>
        <taxon>core chlorophytes</taxon>
        <taxon>Chlorophyceae</taxon>
        <taxon>CS clade</taxon>
        <taxon>Chlamydomonadales</taxon>
        <taxon>Chlamydomonadaceae</taxon>
        <taxon>Chlamydomonas</taxon>
    </lineage>
</organism>
<accession>A0A835T0X6</accession>
<name>A0A835T0X6_CHLIN</name>
<dbReference type="EMBL" id="JAEHOC010000023">
    <property type="protein sequence ID" value="KAG2431824.1"/>
    <property type="molecule type" value="Genomic_DNA"/>
</dbReference>
<comment type="caution">
    <text evidence="1">The sequence shown here is derived from an EMBL/GenBank/DDBJ whole genome shotgun (WGS) entry which is preliminary data.</text>
</comment>